<evidence type="ECO:0000313" key="1">
    <source>
        <dbReference type="EMBL" id="KZV38988.1"/>
    </source>
</evidence>
<keyword evidence="2" id="KW-1185">Reference proteome</keyword>
<sequence>MENILEVHELVVLCGSAQFVVWCRPVHGFQFRKELERWMVLCCVVLTGVGYDTLGTKLNELRYDLMARAVEVREMLVLGSRGFVEVLAAQRKGLQVIQLDRVERRLPAGRRHGRRQPAAAARTCARSIARRAQRTSALAALRCAMRKRRRPALRKRCAGDAPLSVRWSRLGAAASRLLLGVVVRRWWPDDAPLIGASSVVRRACRGRAWPCAARDFRSGGRRPAMLRRYRDG</sequence>
<name>A0A2Z7BZF9_9LAMI</name>
<proteinExistence type="predicted"/>
<organism evidence="1 2">
    <name type="scientific">Dorcoceras hygrometricum</name>
    <dbReference type="NCBI Taxonomy" id="472368"/>
    <lineage>
        <taxon>Eukaryota</taxon>
        <taxon>Viridiplantae</taxon>
        <taxon>Streptophyta</taxon>
        <taxon>Embryophyta</taxon>
        <taxon>Tracheophyta</taxon>
        <taxon>Spermatophyta</taxon>
        <taxon>Magnoliopsida</taxon>
        <taxon>eudicotyledons</taxon>
        <taxon>Gunneridae</taxon>
        <taxon>Pentapetalae</taxon>
        <taxon>asterids</taxon>
        <taxon>lamiids</taxon>
        <taxon>Lamiales</taxon>
        <taxon>Gesneriaceae</taxon>
        <taxon>Didymocarpoideae</taxon>
        <taxon>Trichosporeae</taxon>
        <taxon>Loxocarpinae</taxon>
        <taxon>Dorcoceras</taxon>
    </lineage>
</organism>
<dbReference type="AlphaFoldDB" id="A0A2Z7BZF9"/>
<dbReference type="EMBL" id="KV001370">
    <property type="protein sequence ID" value="KZV38988.1"/>
    <property type="molecule type" value="Genomic_DNA"/>
</dbReference>
<reference evidence="1 2" key="1">
    <citation type="journal article" date="2015" name="Proc. Natl. Acad. Sci. U.S.A.">
        <title>The resurrection genome of Boea hygrometrica: A blueprint for survival of dehydration.</title>
        <authorList>
            <person name="Xiao L."/>
            <person name="Yang G."/>
            <person name="Zhang L."/>
            <person name="Yang X."/>
            <person name="Zhao S."/>
            <person name="Ji Z."/>
            <person name="Zhou Q."/>
            <person name="Hu M."/>
            <person name="Wang Y."/>
            <person name="Chen M."/>
            <person name="Xu Y."/>
            <person name="Jin H."/>
            <person name="Xiao X."/>
            <person name="Hu G."/>
            <person name="Bao F."/>
            <person name="Hu Y."/>
            <person name="Wan P."/>
            <person name="Li L."/>
            <person name="Deng X."/>
            <person name="Kuang T."/>
            <person name="Xiang C."/>
            <person name="Zhu J.K."/>
            <person name="Oliver M.J."/>
            <person name="He Y."/>
        </authorList>
    </citation>
    <scope>NUCLEOTIDE SEQUENCE [LARGE SCALE GENOMIC DNA]</scope>
    <source>
        <strain evidence="2">cv. XS01</strain>
    </source>
</reference>
<gene>
    <name evidence="1" type="ORF">F511_39025</name>
</gene>
<protein>
    <submittedName>
        <fullName evidence="1">Uncharacterized protein</fullName>
    </submittedName>
</protein>
<accession>A0A2Z7BZF9</accession>
<dbReference type="Proteomes" id="UP000250235">
    <property type="component" value="Unassembled WGS sequence"/>
</dbReference>
<evidence type="ECO:0000313" key="2">
    <source>
        <dbReference type="Proteomes" id="UP000250235"/>
    </source>
</evidence>